<dbReference type="InterPro" id="IPR036374">
    <property type="entry name" value="OxRdtase_Mopterin-bd_sf"/>
</dbReference>
<sequence length="135" mass="15314">MKVRPHLITRSLIPENQEAPIHFLGHALFEDQYFFRRNHFPYPSSVQLSIIIGGLMQSPFSLSLDQLQRMPSTTLIAPLECAGNQRAKFTPPAFGEQWESGAISQGKWTEVPLISENPQEGKGSDIYWGRCRNTE</sequence>
<reference evidence="2 3" key="1">
    <citation type="submission" date="2020-03" db="EMBL/GenBank/DDBJ databases">
        <title>Genomic Encyclopedia of Archaeal and Bacterial Type Strains, Phase II (KMG-II): from individual species to whole genera.</title>
        <authorList>
            <person name="Goeker M."/>
        </authorList>
    </citation>
    <scope>NUCLEOTIDE SEQUENCE [LARGE SCALE GENOMIC DNA]</scope>
    <source>
        <strain evidence="2 3">DSM 4749</strain>
    </source>
</reference>
<organism evidence="2 3">
    <name type="scientific">Saccharococcus thermophilus</name>
    <dbReference type="NCBI Taxonomy" id="29396"/>
    <lineage>
        <taxon>Bacteria</taxon>
        <taxon>Bacillati</taxon>
        <taxon>Bacillota</taxon>
        <taxon>Bacilli</taxon>
        <taxon>Bacillales</taxon>
        <taxon>Anoxybacillaceae</taxon>
        <taxon>Saccharococcus</taxon>
    </lineage>
</organism>
<dbReference type="GO" id="GO:0020037">
    <property type="term" value="F:heme binding"/>
    <property type="evidence" value="ECO:0007669"/>
    <property type="project" value="TreeGrafter"/>
</dbReference>
<dbReference type="GO" id="GO:0006790">
    <property type="term" value="P:sulfur compound metabolic process"/>
    <property type="evidence" value="ECO:0007669"/>
    <property type="project" value="TreeGrafter"/>
</dbReference>
<dbReference type="AlphaFoldDB" id="A0A846MFL7"/>
<dbReference type="GO" id="GO:0043546">
    <property type="term" value="F:molybdopterin cofactor binding"/>
    <property type="evidence" value="ECO:0007669"/>
    <property type="project" value="TreeGrafter"/>
</dbReference>
<dbReference type="EMBL" id="JAASRS010000001">
    <property type="protein sequence ID" value="NIK14639.1"/>
    <property type="molecule type" value="Genomic_DNA"/>
</dbReference>
<dbReference type="GO" id="GO:0008482">
    <property type="term" value="F:sulfite oxidase activity"/>
    <property type="evidence" value="ECO:0007669"/>
    <property type="project" value="TreeGrafter"/>
</dbReference>
<dbReference type="Pfam" id="PF00174">
    <property type="entry name" value="Oxidored_molyb"/>
    <property type="match status" value="1"/>
</dbReference>
<evidence type="ECO:0000313" key="2">
    <source>
        <dbReference type="EMBL" id="NIK14639.1"/>
    </source>
</evidence>
<name>A0A846MFL7_9BACL</name>
<dbReference type="Proteomes" id="UP000532769">
    <property type="component" value="Unassembled WGS sequence"/>
</dbReference>
<evidence type="ECO:0000313" key="3">
    <source>
        <dbReference type="Proteomes" id="UP000532769"/>
    </source>
</evidence>
<dbReference type="Gene3D" id="3.90.420.10">
    <property type="entry name" value="Oxidoreductase, molybdopterin-binding domain"/>
    <property type="match status" value="1"/>
</dbReference>
<dbReference type="PANTHER" id="PTHR19372">
    <property type="entry name" value="SULFITE REDUCTASE"/>
    <property type="match status" value="1"/>
</dbReference>
<comment type="caution">
    <text evidence="2">The sequence shown here is derived from an EMBL/GenBank/DDBJ whole genome shotgun (WGS) entry which is preliminary data.</text>
</comment>
<keyword evidence="3" id="KW-1185">Reference proteome</keyword>
<gene>
    <name evidence="2" type="ORF">BDD39_001149</name>
</gene>
<evidence type="ECO:0000259" key="1">
    <source>
        <dbReference type="Pfam" id="PF00174"/>
    </source>
</evidence>
<dbReference type="PANTHER" id="PTHR19372:SF7">
    <property type="entry name" value="SULFITE OXIDASE, MITOCHONDRIAL"/>
    <property type="match status" value="1"/>
</dbReference>
<accession>A0A846MFL7</accession>
<dbReference type="InterPro" id="IPR000572">
    <property type="entry name" value="OxRdtase_Mopterin-bd_dom"/>
</dbReference>
<feature type="domain" description="Oxidoreductase molybdopterin-binding" evidence="1">
    <location>
        <begin position="47"/>
        <end position="113"/>
    </location>
</feature>
<dbReference type="RefSeq" id="WP_166909026.1">
    <property type="nucleotide sequence ID" value="NZ_JAASRS010000001.1"/>
</dbReference>
<proteinExistence type="predicted"/>
<dbReference type="SUPFAM" id="SSF56524">
    <property type="entry name" value="Oxidoreductase molybdopterin-binding domain"/>
    <property type="match status" value="1"/>
</dbReference>
<protein>
    <recommendedName>
        <fullName evidence="1">Oxidoreductase molybdopterin-binding domain-containing protein</fullName>
    </recommendedName>
</protein>